<evidence type="ECO:0000313" key="5">
    <source>
        <dbReference type="Proteomes" id="UP001216440"/>
    </source>
</evidence>
<feature type="signal peptide" evidence="3">
    <location>
        <begin position="1"/>
        <end position="17"/>
    </location>
</feature>
<keyword evidence="5" id="KW-1185">Reference proteome</keyword>
<evidence type="ECO:0008006" key="6">
    <source>
        <dbReference type="Google" id="ProtNLM"/>
    </source>
</evidence>
<proteinExistence type="predicted"/>
<keyword evidence="2" id="KW-0472">Membrane</keyword>
<protein>
    <recommendedName>
        <fullName evidence="6">Secreted protein</fullName>
    </recommendedName>
</protein>
<dbReference type="EMBL" id="CP121682">
    <property type="protein sequence ID" value="WGD41217.1"/>
    <property type="molecule type" value="Genomic_DNA"/>
</dbReference>
<evidence type="ECO:0000256" key="3">
    <source>
        <dbReference type="SAM" id="SignalP"/>
    </source>
</evidence>
<keyword evidence="2" id="KW-1133">Transmembrane helix</keyword>
<evidence type="ECO:0000313" key="4">
    <source>
        <dbReference type="EMBL" id="WGD41217.1"/>
    </source>
</evidence>
<evidence type="ECO:0000256" key="2">
    <source>
        <dbReference type="SAM" id="Phobius"/>
    </source>
</evidence>
<keyword evidence="2" id="KW-0812">Transmembrane</keyword>
<accession>A0ABY8K018</accession>
<organism evidence="4 5">
    <name type="scientific">Streptomyces cathayae</name>
    <dbReference type="NCBI Taxonomy" id="3031124"/>
    <lineage>
        <taxon>Bacteria</taxon>
        <taxon>Bacillati</taxon>
        <taxon>Actinomycetota</taxon>
        <taxon>Actinomycetes</taxon>
        <taxon>Kitasatosporales</taxon>
        <taxon>Streptomycetaceae</taxon>
        <taxon>Streptomyces</taxon>
    </lineage>
</organism>
<sequence length="225" mass="24031">MAAALALTLWGASPASAGGPTSVLVTSPGSEETASLYYSDKQYGELERLLGPVGKGTREQLPEAASGSARLINVTWMVHDVAPWRVDRVFLGDAGQDVWIYTAAQTTGSPDGLWHRAEDPTAVHKFLFTLGVMSETTGTGVGSWTYPAPWETEGAGPETDQGAAASASETRPMPATDEGTDWWWAVPGLVAGAALALVLRPYVTRWPPIRRRKDDPGPRQELLDA</sequence>
<gene>
    <name evidence="4" type="ORF">PYS65_14215</name>
</gene>
<feature type="chain" id="PRO_5045269026" description="Secreted protein" evidence="3">
    <location>
        <begin position="18"/>
        <end position="225"/>
    </location>
</feature>
<dbReference type="Proteomes" id="UP001216440">
    <property type="component" value="Chromosome"/>
</dbReference>
<reference evidence="4 5" key="1">
    <citation type="submission" date="2023-03" db="EMBL/GenBank/DDBJ databases">
        <authorList>
            <person name="Mo P."/>
        </authorList>
    </citation>
    <scope>NUCLEOTIDE SEQUENCE [LARGE SCALE GENOMIC DNA]</scope>
    <source>
        <strain evidence="4 5">HUAS 5</strain>
    </source>
</reference>
<name>A0ABY8K018_9ACTN</name>
<feature type="region of interest" description="Disordered" evidence="1">
    <location>
        <begin position="149"/>
        <end position="176"/>
    </location>
</feature>
<feature type="transmembrane region" description="Helical" evidence="2">
    <location>
        <begin position="182"/>
        <end position="203"/>
    </location>
</feature>
<evidence type="ECO:0000256" key="1">
    <source>
        <dbReference type="SAM" id="MobiDB-lite"/>
    </source>
</evidence>
<keyword evidence="3" id="KW-0732">Signal</keyword>
<dbReference type="RefSeq" id="WP_279334333.1">
    <property type="nucleotide sequence ID" value="NZ_CP121682.1"/>
</dbReference>